<feature type="signal peptide" evidence="1">
    <location>
        <begin position="1"/>
        <end position="21"/>
    </location>
</feature>
<protein>
    <recommendedName>
        <fullName evidence="4">DUF4374 domain-containing protein</fullName>
    </recommendedName>
</protein>
<dbReference type="RefSeq" id="WP_089762258.1">
    <property type="nucleotide sequence ID" value="NZ_BKAT01000007.1"/>
</dbReference>
<dbReference type="Proteomes" id="UP000199656">
    <property type="component" value="Unassembled WGS sequence"/>
</dbReference>
<keyword evidence="3" id="KW-1185">Reference proteome</keyword>
<organism evidence="2 3">
    <name type="scientific">Chitinophaga terrae</name>
    <name type="common">ex Kim and Jung 2007</name>
    <dbReference type="NCBI Taxonomy" id="408074"/>
    <lineage>
        <taxon>Bacteria</taxon>
        <taxon>Pseudomonadati</taxon>
        <taxon>Bacteroidota</taxon>
        <taxon>Chitinophagia</taxon>
        <taxon>Chitinophagales</taxon>
        <taxon>Chitinophagaceae</taxon>
        <taxon>Chitinophaga</taxon>
    </lineage>
</organism>
<evidence type="ECO:0000256" key="1">
    <source>
        <dbReference type="SAM" id="SignalP"/>
    </source>
</evidence>
<name>A0A1H4CGS5_9BACT</name>
<dbReference type="EMBL" id="FNRL01000010">
    <property type="protein sequence ID" value="SEA59626.1"/>
    <property type="molecule type" value="Genomic_DNA"/>
</dbReference>
<feature type="chain" id="PRO_5011668014" description="DUF4374 domain-containing protein" evidence="1">
    <location>
        <begin position="22"/>
        <end position="413"/>
    </location>
</feature>
<proteinExistence type="predicted"/>
<dbReference type="OrthoDB" id="738440at2"/>
<sequence>MKKFRKILFLAGALAIFGASCDKEDAIETNDFTEFPSMGLHKYVITVTPIGTTGIADILLTSDYLDRGSITTAGNGIEQDGSYRYYLTHKGRFFSLLYGQGNPGAVTTYRMNASGKLVKTTDFQTETVQVFTKVNDELLLMKVPRSGTETCNLYRIDALKSRIAGSDSINIVKLAANGERAHFTWATQVGDKVFAPYMSIKGCCSDAFGTVYPDSTWIAVLSYPGLKLEKVIRDNRTSYLGAYFNNGLAVTDNGDIYGYSPAAATNSSKYISKNPSAMVRILKGTTEFDKSYFFNVQEKSGGYHIAAQTYLTGSKFLLAMYGEPNAFPATRKMALVDVETQSFAWIKGMPDEILSITAPYNNNTISEDGNTGFIGLNTSTGSWVYAIDIATATATKGLTVEGGKITAITKVDY</sequence>
<keyword evidence="1" id="KW-0732">Signal</keyword>
<accession>A0A1H4CGS5</accession>
<dbReference type="InterPro" id="IPR025401">
    <property type="entry name" value="DUF4374"/>
</dbReference>
<dbReference type="STRING" id="408074.SAMN05660909_02629"/>
<evidence type="ECO:0008006" key="4">
    <source>
        <dbReference type="Google" id="ProtNLM"/>
    </source>
</evidence>
<evidence type="ECO:0000313" key="3">
    <source>
        <dbReference type="Proteomes" id="UP000199656"/>
    </source>
</evidence>
<dbReference type="AlphaFoldDB" id="A0A1H4CGS5"/>
<evidence type="ECO:0000313" key="2">
    <source>
        <dbReference type="EMBL" id="SEA59626.1"/>
    </source>
</evidence>
<reference evidence="3" key="1">
    <citation type="submission" date="2016-10" db="EMBL/GenBank/DDBJ databases">
        <authorList>
            <person name="Varghese N."/>
            <person name="Submissions S."/>
        </authorList>
    </citation>
    <scope>NUCLEOTIDE SEQUENCE [LARGE SCALE GENOMIC DNA]</scope>
    <source>
        <strain evidence="3">DSM 23920</strain>
    </source>
</reference>
<dbReference type="Pfam" id="PF14298">
    <property type="entry name" value="DUF4374"/>
    <property type="match status" value="2"/>
</dbReference>
<dbReference type="PROSITE" id="PS51257">
    <property type="entry name" value="PROKAR_LIPOPROTEIN"/>
    <property type="match status" value="1"/>
</dbReference>
<gene>
    <name evidence="2" type="ORF">SAMN05660909_02629</name>
</gene>